<keyword evidence="14 19" id="KW-0238">DNA-binding</keyword>
<sequence>MGKKLVPAKKPKGQDISKYFDLKAARTVPHAARLPGQVAGAPPLLVPGDQAGCSKAPVPDTQEESRRVPAKCLSELPTSPAAFQRSAPSEELPSQSASSQDEDDAVRVVWQSSPMAEVLAPKLENEVVPKQPSVTAGVKERLITAAQKAVPESEPATTTPHHACIQTVLQGTLALGPGPHHRAAVDHPACATSTPSARTAQPSALLQAHRGMSSSQIVRSTPLAMCTASAARRGLIGGCSRGKRRWQHGPSTQKRAAGKKRKVLLDLLDQVELLFADRQLHDDEPDGKENDLLVSNIVSSFERASQHIEAASQDADGQNKQTCCSPSLAVMEASCEAGDPELEALMAAAAQPRPRVIAQLPPVHASTSYDEHRLAPAGPLELQAQGEPDAGAGQAVVLEERRRLCHLVLEVVEGTSQKDLRLLNERTGRQVWAHLQDGWQDTPVRSGDAVNLLAEIHEHEDGAHAVCSYNQGLIVLHPDLLLSGTRISSSFRCARQSVLEERFGGSSGVKAAEGTLLHELMQVALMERIVCSTELRKRAQNIVSDSTDKLLEVGLSEAQALACLTAAIPTITAWIRTFLLPEQGQSRPRSDLHISEVVDIEETIWAPKYGLKGMIDASLQVDVTPGCAPDEGEQASWLRSTASRDQKRMPVQAGTAILPLEFKTGKPHQSHKAQVSLYLLLMEERYGATMERGLLWYLGQAAPEVVRSVPAELAALLMQRNLLAAFLQDGRPLPPLLQQPRACASCFQLTACALAHKAVEAGTLDSAGMGVAFEEVIGHMTPGHAHFLATWLRLLELEEAGSATRRAEIWAMSGEEREAAGRCIHGLRLVSQVAGGRPQGGVLLQLERPASHQAPKLTDLGFTVGELTVLSIEGHQAGVARGVVHHISATTIALSLQRPLRTALVSEAHVGPPRRWRVDRDDVSSIFTRMRRNLIGLFDRRHPCAAKLRQVIVDLQAPAGASSSHTATLPPHFTTQLAALSEEQQFAVQRIVARPEYSLVLGMPGTGKTSTIVCAVQALVSCGCSVLLTSYTNSAVDNILLKLIDAKVSFVRLGRPDTVHPAVRPYLVGGEQHPDTSVAGRQRLAATASVVGCTCLGVSSPMLQGKQFDVCIVDEAGQMTLPTVVGPLLLAHSFCLVGDHYQLPPLVASERARAQGLAASLFHRLSEAQPQAVVSLCTQYRMAEDIMTLANVLVYNGQLRCGLRCAATARLHLPIPISLTGAMPEWLQQVVSPDRRVIFLDTDSLDAAEQLIGSAVCNTAEAELIVQVIGALTSHGVGVSAIGAISPYRSQVSLLRRKFEERGWPDLEVLTVDKYQGRDKQVILISLNA</sequence>
<dbReference type="EMBL" id="JALJOR010000002">
    <property type="protein sequence ID" value="KAK9824153.1"/>
    <property type="molecule type" value="Genomic_DNA"/>
</dbReference>
<evidence type="ECO:0000259" key="23">
    <source>
        <dbReference type="Pfam" id="PF13087"/>
    </source>
</evidence>
<feature type="domain" description="DNA2/NAM7 helicase-like C-terminal" evidence="23">
    <location>
        <begin position="1158"/>
        <end position="1327"/>
    </location>
</feature>
<dbReference type="GO" id="GO:0046872">
    <property type="term" value="F:metal ion binding"/>
    <property type="evidence" value="ECO:0007669"/>
    <property type="project" value="UniProtKB-UniRule"/>
</dbReference>
<keyword evidence="5 19" id="KW-0540">Nuclease</keyword>
<dbReference type="GO" id="GO:0005694">
    <property type="term" value="C:chromosome"/>
    <property type="evidence" value="ECO:0007669"/>
    <property type="project" value="UniProtKB-SubCell"/>
</dbReference>
<evidence type="ECO:0000256" key="19">
    <source>
        <dbReference type="RuleBase" id="RU367041"/>
    </source>
</evidence>
<dbReference type="Gene3D" id="3.40.50.300">
    <property type="entry name" value="P-loop containing nucleotide triphosphate hydrolases"/>
    <property type="match status" value="3"/>
</dbReference>
<dbReference type="GO" id="GO:0003677">
    <property type="term" value="F:DNA binding"/>
    <property type="evidence" value="ECO:0007669"/>
    <property type="project" value="UniProtKB-UniRule"/>
</dbReference>
<dbReference type="PANTHER" id="PTHR10887">
    <property type="entry name" value="DNA2/NAM7 HELICASE FAMILY"/>
    <property type="match status" value="1"/>
</dbReference>
<dbReference type="GO" id="GO:0017116">
    <property type="term" value="F:single-stranded DNA helicase activity"/>
    <property type="evidence" value="ECO:0007669"/>
    <property type="project" value="UniProtKB-UniRule"/>
</dbReference>
<evidence type="ECO:0000313" key="24">
    <source>
        <dbReference type="EMBL" id="KAK9824153.1"/>
    </source>
</evidence>
<keyword evidence="10 19" id="KW-0347">Helicase</keyword>
<dbReference type="GO" id="GO:0017108">
    <property type="term" value="F:5'-flap endonuclease activity"/>
    <property type="evidence" value="ECO:0007669"/>
    <property type="project" value="UniProtKB-UniRule"/>
</dbReference>
<dbReference type="PANTHER" id="PTHR10887:SF433">
    <property type="entry name" value="DNA REPLICATION ATP-DEPENDENT HELICASE_NUCLEASE DNA2"/>
    <property type="match status" value="1"/>
</dbReference>
<evidence type="ECO:0000256" key="10">
    <source>
        <dbReference type="ARBA" id="ARBA00022806"/>
    </source>
</evidence>
<dbReference type="Pfam" id="PF08696">
    <property type="entry name" value="Dna2"/>
    <property type="match status" value="1"/>
</dbReference>
<evidence type="ECO:0000256" key="3">
    <source>
        <dbReference type="ARBA" id="ARBA00022485"/>
    </source>
</evidence>
<protein>
    <recommendedName>
        <fullName evidence="19">DNA replication ATP-dependent helicase/nuclease</fullName>
        <ecNumber evidence="19">3.1.-.-</ecNumber>
        <ecNumber evidence="19">3.6.4.12</ecNumber>
    </recommendedName>
</protein>
<keyword evidence="16 19" id="KW-0539">Nucleus</keyword>
<dbReference type="InterPro" id="IPR011604">
    <property type="entry name" value="PDDEXK-like_dom_sf"/>
</dbReference>
<gene>
    <name evidence="24" type="ORF">WJX72_008129</name>
</gene>
<evidence type="ECO:0000256" key="16">
    <source>
        <dbReference type="ARBA" id="ARBA00023242"/>
    </source>
</evidence>
<keyword evidence="15 19" id="KW-0234">DNA repair</keyword>
<dbReference type="GO" id="GO:0005737">
    <property type="term" value="C:cytoplasm"/>
    <property type="evidence" value="ECO:0007669"/>
    <property type="project" value="TreeGrafter"/>
</dbReference>
<evidence type="ECO:0000256" key="12">
    <source>
        <dbReference type="ARBA" id="ARBA00023004"/>
    </source>
</evidence>
<keyword evidence="13 19" id="KW-0411">Iron-sulfur</keyword>
<keyword evidence="17 19" id="KW-0511">Multifunctional enzyme</keyword>
<evidence type="ECO:0000256" key="7">
    <source>
        <dbReference type="ARBA" id="ARBA00022741"/>
    </source>
</evidence>
<evidence type="ECO:0000256" key="13">
    <source>
        <dbReference type="ARBA" id="ARBA00023014"/>
    </source>
</evidence>
<feature type="domain" description="DNA2/NAM7 helicase helicase" evidence="22">
    <location>
        <begin position="1083"/>
        <end position="1150"/>
    </location>
</feature>
<dbReference type="Pfam" id="PF13087">
    <property type="entry name" value="AAA_12"/>
    <property type="match status" value="1"/>
</dbReference>
<dbReference type="InterPro" id="IPR014808">
    <property type="entry name" value="DNA_replication_fac_Dna2_N"/>
</dbReference>
<dbReference type="Gene3D" id="3.90.320.10">
    <property type="match status" value="1"/>
</dbReference>
<evidence type="ECO:0000256" key="9">
    <source>
        <dbReference type="ARBA" id="ARBA00022801"/>
    </source>
</evidence>
<dbReference type="EC" id="3.6.4.12" evidence="19"/>
<dbReference type="InterPro" id="IPR045055">
    <property type="entry name" value="DNA2/NAM7-like"/>
</dbReference>
<evidence type="ECO:0000256" key="5">
    <source>
        <dbReference type="ARBA" id="ARBA00022722"/>
    </source>
</evidence>
<dbReference type="SUPFAM" id="SSF52540">
    <property type="entry name" value="P-loop containing nucleoside triphosphate hydrolases"/>
    <property type="match status" value="1"/>
</dbReference>
<keyword evidence="3 19" id="KW-0004">4Fe-4S</keyword>
<evidence type="ECO:0000256" key="14">
    <source>
        <dbReference type="ARBA" id="ARBA00023125"/>
    </source>
</evidence>
<dbReference type="GO" id="GO:0051539">
    <property type="term" value="F:4 iron, 4 sulfur cluster binding"/>
    <property type="evidence" value="ECO:0007669"/>
    <property type="project" value="UniProtKB-UniRule"/>
</dbReference>
<feature type="region of interest" description="Disordered" evidence="20">
    <location>
        <begin position="176"/>
        <end position="198"/>
    </location>
</feature>
<evidence type="ECO:0000256" key="2">
    <source>
        <dbReference type="ARBA" id="ARBA00007913"/>
    </source>
</evidence>
<evidence type="ECO:0000256" key="11">
    <source>
        <dbReference type="ARBA" id="ARBA00022840"/>
    </source>
</evidence>
<evidence type="ECO:0000256" key="4">
    <source>
        <dbReference type="ARBA" id="ARBA00022705"/>
    </source>
</evidence>
<keyword evidence="19" id="KW-0158">Chromosome</keyword>
<comment type="caution">
    <text evidence="24">The sequence shown here is derived from an EMBL/GenBank/DDBJ whole genome shotgun (WGS) entry which is preliminary data.</text>
</comment>
<dbReference type="InterPro" id="IPR041679">
    <property type="entry name" value="DNA2/NAM7-like_C"/>
</dbReference>
<comment type="cofactor">
    <cofactor evidence="1">
        <name>[4Fe-4S] cluster</name>
        <dbReference type="ChEBI" id="CHEBI:49883"/>
    </cofactor>
</comment>
<evidence type="ECO:0000259" key="22">
    <source>
        <dbReference type="Pfam" id="PF13086"/>
    </source>
</evidence>
<dbReference type="Gene3D" id="2.40.30.270">
    <property type="match status" value="1"/>
</dbReference>
<keyword evidence="8 19" id="KW-0227">DNA damage</keyword>
<evidence type="ECO:0000313" key="25">
    <source>
        <dbReference type="Proteomes" id="UP001489004"/>
    </source>
</evidence>
<accession>A0AAW1QRT2</accession>
<dbReference type="GO" id="GO:0005634">
    <property type="term" value="C:nucleus"/>
    <property type="evidence" value="ECO:0007669"/>
    <property type="project" value="UniProtKB-SubCell"/>
</dbReference>
<keyword evidence="4 19" id="KW-0235">DNA replication</keyword>
<feature type="region of interest" description="Disordered" evidence="20">
    <location>
        <begin position="35"/>
        <end position="105"/>
    </location>
</feature>
<dbReference type="Pfam" id="PF13086">
    <property type="entry name" value="AAA_11"/>
    <property type="match status" value="2"/>
</dbReference>
<dbReference type="InterPro" id="IPR047187">
    <property type="entry name" value="SF1_C_Upf1"/>
</dbReference>
<feature type="domain" description="DNA2/NAM7 helicase helicase" evidence="22">
    <location>
        <begin position="980"/>
        <end position="1066"/>
    </location>
</feature>
<keyword evidence="7 19" id="KW-0547">Nucleotide-binding</keyword>
<evidence type="ECO:0000256" key="6">
    <source>
        <dbReference type="ARBA" id="ARBA00022723"/>
    </source>
</evidence>
<dbReference type="GO" id="GO:0006281">
    <property type="term" value="P:DNA repair"/>
    <property type="evidence" value="ECO:0007669"/>
    <property type="project" value="UniProtKB-KW"/>
</dbReference>
<reference evidence="24 25" key="1">
    <citation type="journal article" date="2024" name="Nat. Commun.">
        <title>Phylogenomics reveals the evolutionary origins of lichenization in chlorophyte algae.</title>
        <authorList>
            <person name="Puginier C."/>
            <person name="Libourel C."/>
            <person name="Otte J."/>
            <person name="Skaloud P."/>
            <person name="Haon M."/>
            <person name="Grisel S."/>
            <person name="Petersen M."/>
            <person name="Berrin J.G."/>
            <person name="Delaux P.M."/>
            <person name="Dal Grande F."/>
            <person name="Keller J."/>
        </authorList>
    </citation>
    <scope>NUCLEOTIDE SEQUENCE [LARGE SCALE GENOMIC DNA]</scope>
    <source>
        <strain evidence="24 25">SAG 2043</strain>
    </source>
</reference>
<proteinExistence type="inferred from homology"/>
<dbReference type="InterPro" id="IPR041677">
    <property type="entry name" value="DNA2/NAM7_AAA_11"/>
</dbReference>
<dbReference type="GO" id="GO:0071932">
    <property type="term" value="P:replication fork reversal"/>
    <property type="evidence" value="ECO:0007669"/>
    <property type="project" value="TreeGrafter"/>
</dbReference>
<keyword evidence="12 19" id="KW-0408">Iron</keyword>
<dbReference type="InterPro" id="IPR027417">
    <property type="entry name" value="P-loop_NTPase"/>
</dbReference>
<comment type="catalytic activity">
    <reaction evidence="18 19">
        <text>ATP + H2O = ADP + phosphate + H(+)</text>
        <dbReference type="Rhea" id="RHEA:13065"/>
        <dbReference type="ChEBI" id="CHEBI:15377"/>
        <dbReference type="ChEBI" id="CHEBI:15378"/>
        <dbReference type="ChEBI" id="CHEBI:30616"/>
        <dbReference type="ChEBI" id="CHEBI:43474"/>
        <dbReference type="ChEBI" id="CHEBI:456216"/>
        <dbReference type="EC" id="3.6.4.12"/>
    </reaction>
</comment>
<evidence type="ECO:0000256" key="1">
    <source>
        <dbReference type="ARBA" id="ARBA00001966"/>
    </source>
</evidence>
<comment type="subcellular location">
    <subcellularLocation>
        <location evidence="19">Nucleus</location>
    </subcellularLocation>
    <subcellularLocation>
        <location evidence="19">Chromosome</location>
    </subcellularLocation>
</comment>
<feature type="domain" description="DNA replication factor Dna2 N-terminal" evidence="21">
    <location>
        <begin position="426"/>
        <end position="621"/>
    </location>
</feature>
<dbReference type="EC" id="3.1.-.-" evidence="19"/>
<dbReference type="InterPro" id="IPR026851">
    <property type="entry name" value="Dna2/JHS1_DEXXQ-box"/>
</dbReference>
<name>A0AAW1QRT2_9CHLO</name>
<keyword evidence="6 19" id="KW-0479">Metal-binding</keyword>
<dbReference type="Proteomes" id="UP001489004">
    <property type="component" value="Unassembled WGS sequence"/>
</dbReference>
<dbReference type="CDD" id="cd18808">
    <property type="entry name" value="SF1_C_Upf1"/>
    <property type="match status" value="1"/>
</dbReference>
<organism evidence="24 25">
    <name type="scientific">[Myrmecia] bisecta</name>
    <dbReference type="NCBI Taxonomy" id="41462"/>
    <lineage>
        <taxon>Eukaryota</taxon>
        <taxon>Viridiplantae</taxon>
        <taxon>Chlorophyta</taxon>
        <taxon>core chlorophytes</taxon>
        <taxon>Trebouxiophyceae</taxon>
        <taxon>Trebouxiales</taxon>
        <taxon>Trebouxiaceae</taxon>
        <taxon>Myrmecia</taxon>
    </lineage>
</organism>
<comment type="similarity">
    <text evidence="2 19">Belongs to the DNA2/NAM7 helicase family.</text>
</comment>
<evidence type="ECO:0000256" key="15">
    <source>
        <dbReference type="ARBA" id="ARBA00023204"/>
    </source>
</evidence>
<evidence type="ECO:0000256" key="18">
    <source>
        <dbReference type="ARBA" id="ARBA00047995"/>
    </source>
</evidence>
<comment type="function">
    <text evidence="19">Key enzyme involved in DNA replication and DNA repair. Involved in Okazaki fragments processing by cleaving long flaps that escape FEN1: flaps that are longer than 27 nucleotides are coated by replication protein A complex (RPA), leading to recruit DNA2 which cleaves the flap until it is too short to bind RPA and becomes a substrate for FEN1. Also involved in 5'-end resection of DNA during double-strand break (DSB) repair by mediating the cleavage of 5'-ssDNA.</text>
</comment>
<keyword evidence="11 19" id="KW-0067">ATP-binding</keyword>
<evidence type="ECO:0000259" key="21">
    <source>
        <dbReference type="Pfam" id="PF08696"/>
    </source>
</evidence>
<keyword evidence="25" id="KW-1185">Reference proteome</keyword>
<evidence type="ECO:0000256" key="17">
    <source>
        <dbReference type="ARBA" id="ARBA00023268"/>
    </source>
</evidence>
<evidence type="ECO:0000256" key="8">
    <source>
        <dbReference type="ARBA" id="ARBA00022763"/>
    </source>
</evidence>
<dbReference type="GO" id="GO:0033567">
    <property type="term" value="P:DNA replication, Okazaki fragment processing"/>
    <property type="evidence" value="ECO:0007669"/>
    <property type="project" value="UniProtKB-UniRule"/>
</dbReference>
<dbReference type="GO" id="GO:0005524">
    <property type="term" value="F:ATP binding"/>
    <property type="evidence" value="ECO:0007669"/>
    <property type="project" value="UniProtKB-UniRule"/>
</dbReference>
<dbReference type="CDD" id="cd18041">
    <property type="entry name" value="DEXXQc_DNA2"/>
    <property type="match status" value="1"/>
</dbReference>
<evidence type="ECO:0000256" key="20">
    <source>
        <dbReference type="SAM" id="MobiDB-lite"/>
    </source>
</evidence>
<keyword evidence="9 19" id="KW-0378">Hydrolase</keyword>